<dbReference type="PANTHER" id="PTHR43135">
    <property type="entry name" value="ALPHA-D-RIBOSE 1-METHYLPHOSPHONATE 5-TRIPHOSPHATE DIPHOSPHATASE"/>
    <property type="match status" value="1"/>
</dbReference>
<dbReference type="InterPro" id="IPR051781">
    <property type="entry name" value="Metallo-dep_Hydrolase"/>
</dbReference>
<dbReference type="InterPro" id="IPR006680">
    <property type="entry name" value="Amidohydro-rel"/>
</dbReference>
<feature type="region of interest" description="Disordered" evidence="1">
    <location>
        <begin position="962"/>
        <end position="987"/>
    </location>
</feature>
<accession>A0A381ULZ3</accession>
<feature type="domain" description="Amidohydrolase-related" evidence="2">
    <location>
        <begin position="603"/>
        <end position="918"/>
    </location>
</feature>
<proteinExistence type="predicted"/>
<dbReference type="InterPro" id="IPR032466">
    <property type="entry name" value="Metal_Hydrolase"/>
</dbReference>
<protein>
    <recommendedName>
        <fullName evidence="2">Amidohydrolase-related domain-containing protein</fullName>
    </recommendedName>
</protein>
<dbReference type="SUPFAM" id="SSF51338">
    <property type="entry name" value="Composite domain of metallo-dependent hydrolases"/>
    <property type="match status" value="2"/>
</dbReference>
<dbReference type="PANTHER" id="PTHR43135:SF3">
    <property type="entry name" value="ALPHA-D-RIBOSE 1-METHYLPHOSPHONATE 5-TRIPHOSPHATE DIPHOSPHATASE"/>
    <property type="match status" value="1"/>
</dbReference>
<feature type="domain" description="Amidohydrolase-related" evidence="2">
    <location>
        <begin position="348"/>
        <end position="414"/>
    </location>
</feature>
<name>A0A381ULZ3_9ZZZZ</name>
<gene>
    <name evidence="3" type="ORF">METZ01_LOCUS81858</name>
</gene>
<organism evidence="3">
    <name type="scientific">marine metagenome</name>
    <dbReference type="NCBI Taxonomy" id="408172"/>
    <lineage>
        <taxon>unclassified sequences</taxon>
        <taxon>metagenomes</taxon>
        <taxon>ecological metagenomes</taxon>
    </lineage>
</organism>
<dbReference type="SUPFAM" id="SSF51556">
    <property type="entry name" value="Metallo-dependent hydrolases"/>
    <property type="match status" value="1"/>
</dbReference>
<dbReference type="Gene3D" id="3.20.20.140">
    <property type="entry name" value="Metal-dependent hydrolases"/>
    <property type="match status" value="2"/>
</dbReference>
<reference evidence="3" key="1">
    <citation type="submission" date="2018-05" db="EMBL/GenBank/DDBJ databases">
        <authorList>
            <person name="Lanie J.A."/>
            <person name="Ng W.-L."/>
            <person name="Kazmierczak K.M."/>
            <person name="Andrzejewski T.M."/>
            <person name="Davidsen T.M."/>
            <person name="Wayne K.J."/>
            <person name="Tettelin H."/>
            <person name="Glass J.I."/>
            <person name="Rusch D."/>
            <person name="Podicherti R."/>
            <person name="Tsui H.-C.T."/>
            <person name="Winkler M.E."/>
        </authorList>
    </citation>
    <scope>NUCLEOTIDE SEQUENCE</scope>
</reference>
<dbReference type="EMBL" id="UINC01006680">
    <property type="protein sequence ID" value="SVA29004.1"/>
    <property type="molecule type" value="Genomic_DNA"/>
</dbReference>
<evidence type="ECO:0000313" key="3">
    <source>
        <dbReference type="EMBL" id="SVA29004.1"/>
    </source>
</evidence>
<dbReference type="CDD" id="cd01309">
    <property type="entry name" value="Met_dep_hydrolase_C"/>
    <property type="match status" value="1"/>
</dbReference>
<evidence type="ECO:0000256" key="1">
    <source>
        <dbReference type="SAM" id="MobiDB-lite"/>
    </source>
</evidence>
<dbReference type="AlphaFoldDB" id="A0A381ULZ3"/>
<dbReference type="Pfam" id="PF01979">
    <property type="entry name" value="Amidohydro_1"/>
    <property type="match status" value="2"/>
</dbReference>
<evidence type="ECO:0000259" key="2">
    <source>
        <dbReference type="Pfam" id="PF01979"/>
    </source>
</evidence>
<dbReference type="InterPro" id="IPR011059">
    <property type="entry name" value="Metal-dep_hydrolase_composite"/>
</dbReference>
<dbReference type="GO" id="GO:0016810">
    <property type="term" value="F:hydrolase activity, acting on carbon-nitrogen (but not peptide) bonds"/>
    <property type="evidence" value="ECO:0007669"/>
    <property type="project" value="InterPro"/>
</dbReference>
<sequence>MLKIFYLISLLASAVLGQIEPPDGLRTHSPRVWALQGGKVYVEPEIIKENATIIMRDGLIEKVGTDIKIPKDATILDMNGKTIYPGFIDSWVEILAKSGDTPDHDAHWNFQVHTRRDLSRLYQPDEKKLESLHKLGFTAAHIVPDSGIFQGQTALVQLDKKGTILQSGVAQDIAYEVHGWGRGTYPNALLGVVALLRQTFIDANWYRKASQKAKSYPHLNESLKKNRDLEILGNWLKDQRPFIVETNHELTVLRSLKIAEEFTLNCWLKGSGYEYRRITEIAMQDPFMVLPLDFPVTPDISDPYQEFRYSTAELKHWDMAPDNPAVLVEHDIPIALTAYGLEGNEFRKNLNRSVKRSLSKSAALAALTTIPAEKMGIGNQLGKIKEGYLANLTVVDGDYFQDESDIISTWIGGEEYPVKPKYNISVDGNWEITIGKESYQLELKEETGRYSGKIFQDSTEFQLSKLKVRGRYISWQVTWDSTAAPSRFTGHILNNKMEGTAHDLKFSWNALRIGKLEAKEEEKKSETRSKLSLFYPEGTYGWENTVLKDQVVLIQNTTIWTSGNQGILEDYDILFSDGRVKKIGKNINPPKDVMVIDGTGKHITPGLIDCHSHSAAFSINEGTQSITAEVRIQDVLNSNDITIYRELAGGLTMANILHGSANTIGGQNAVIKLRWGATPDALLYSNAVKGIKFALGENVKQSNWGDDNTTRYPQTRMGVEQILRDAFTSAVEYQKKWGDYNKNPKQWKKKVPPRRDLELEALVEILEGKRQIHCHSYRQDEILMLTRVAEDFGFTVGTFQHVLEGYKVADRIKEHGANASTFSDWWAYKYEVIDAIPYNGALMTDVGVTVSFNSDSRELARRMNTEASKGVKYGGLSEEEALKLVTLNPAIQLKIDKWVGSLEVGKDADFVIWSDHPLSTRAVCEQTWIDGIRYFSLEEDNKLKKRDKKLRRNLVNKILSRKDDKKKKEWKHHEEKSADHQHCLDKL</sequence>